<gene>
    <name evidence="2" type="ORF">COCNU_02G001730</name>
</gene>
<evidence type="ECO:0000256" key="1">
    <source>
        <dbReference type="SAM" id="SignalP"/>
    </source>
</evidence>
<keyword evidence="3" id="KW-1185">Reference proteome</keyword>
<keyword evidence="1" id="KW-0732">Signal</keyword>
<evidence type="ECO:0000313" key="3">
    <source>
        <dbReference type="Proteomes" id="UP000797356"/>
    </source>
</evidence>
<evidence type="ECO:0000313" key="2">
    <source>
        <dbReference type="EMBL" id="KAG1330205.1"/>
    </source>
</evidence>
<feature type="chain" id="PRO_5035475523" evidence="1">
    <location>
        <begin position="19"/>
        <end position="58"/>
    </location>
</feature>
<comment type="caution">
    <text evidence="2">The sequence shown here is derived from an EMBL/GenBank/DDBJ whole genome shotgun (WGS) entry which is preliminary data.</text>
</comment>
<dbReference type="AlphaFoldDB" id="A0A8K0HXZ8"/>
<dbReference type="EMBL" id="CM017873">
    <property type="protein sequence ID" value="KAG1330205.1"/>
    <property type="molecule type" value="Genomic_DNA"/>
</dbReference>
<reference evidence="2" key="1">
    <citation type="journal article" date="2017" name="Gigascience">
        <title>The genome draft of coconut (Cocos nucifera).</title>
        <authorList>
            <person name="Xiao Y."/>
            <person name="Xu P."/>
            <person name="Fan H."/>
            <person name="Baudouin L."/>
            <person name="Xia W."/>
            <person name="Bocs S."/>
            <person name="Xu J."/>
            <person name="Li Q."/>
            <person name="Guo A."/>
            <person name="Zhou L."/>
            <person name="Li J."/>
            <person name="Wu Y."/>
            <person name="Ma Z."/>
            <person name="Armero A."/>
            <person name="Issali A.E."/>
            <person name="Liu N."/>
            <person name="Peng M."/>
            <person name="Yang Y."/>
        </authorList>
    </citation>
    <scope>NUCLEOTIDE SEQUENCE</scope>
    <source>
        <tissue evidence="2">Spear leaf of Hainan Tall coconut</tissue>
    </source>
</reference>
<name>A0A8K0HXZ8_COCNU</name>
<organism evidence="2 3">
    <name type="scientific">Cocos nucifera</name>
    <name type="common">Coconut palm</name>
    <dbReference type="NCBI Taxonomy" id="13894"/>
    <lineage>
        <taxon>Eukaryota</taxon>
        <taxon>Viridiplantae</taxon>
        <taxon>Streptophyta</taxon>
        <taxon>Embryophyta</taxon>
        <taxon>Tracheophyta</taxon>
        <taxon>Spermatophyta</taxon>
        <taxon>Magnoliopsida</taxon>
        <taxon>Liliopsida</taxon>
        <taxon>Arecaceae</taxon>
        <taxon>Arecoideae</taxon>
        <taxon>Cocoseae</taxon>
        <taxon>Attaleinae</taxon>
        <taxon>Cocos</taxon>
    </lineage>
</organism>
<sequence>MIPVMFAMGFLLCPFTLCVPPTRNLPQFLLELHTVLRTTFHHFQLEFAYLLNSIGRHA</sequence>
<protein>
    <submittedName>
        <fullName evidence="2">Uncharacterized protein</fullName>
    </submittedName>
</protein>
<dbReference type="Proteomes" id="UP000797356">
    <property type="component" value="Chromosome 2"/>
</dbReference>
<feature type="signal peptide" evidence="1">
    <location>
        <begin position="1"/>
        <end position="18"/>
    </location>
</feature>
<proteinExistence type="predicted"/>
<reference evidence="2" key="2">
    <citation type="submission" date="2019-07" db="EMBL/GenBank/DDBJ databases">
        <authorList>
            <person name="Yang Y."/>
            <person name="Bocs S."/>
            <person name="Baudouin L."/>
        </authorList>
    </citation>
    <scope>NUCLEOTIDE SEQUENCE</scope>
    <source>
        <tissue evidence="2">Spear leaf of Hainan Tall coconut</tissue>
    </source>
</reference>
<accession>A0A8K0HXZ8</accession>